<evidence type="ECO:0000313" key="1">
    <source>
        <dbReference type="EMBL" id="KHK95494.1"/>
    </source>
</evidence>
<dbReference type="InterPro" id="IPR012467">
    <property type="entry name" value="DUF1684"/>
</dbReference>
<dbReference type="AlphaFoldDB" id="A0A0B1ZXL7"/>
<evidence type="ECO:0000313" key="2">
    <source>
        <dbReference type="Proteomes" id="UP000031030"/>
    </source>
</evidence>
<dbReference type="PANTHER" id="PTHR41913:SF1">
    <property type="entry name" value="DUF1684 DOMAIN-CONTAINING PROTEIN"/>
    <property type="match status" value="1"/>
</dbReference>
<keyword evidence="2" id="KW-1185">Reference proteome</keyword>
<name>A0A0B1ZXL7_9MICO</name>
<dbReference type="EMBL" id="JTDK01000022">
    <property type="protein sequence ID" value="KHK95494.1"/>
    <property type="molecule type" value="Genomic_DNA"/>
</dbReference>
<dbReference type="STRING" id="1348253.LK09_19140"/>
<proteinExistence type="predicted"/>
<sequence>MTTYDAWTVARDRAVWGGFGIATLAGTNWLDGTPRSFDEVPGLWSTDGQSAIGELDGERIVLAPFADREVVRPDGVPVRLRGYARDGLVAVRVYVRSAPEEKGISRIDRFAYDPGFDVPGRFVAASDPGLRDAEAIDGHVSQKRYGGRVEFALPEGPAALTVEQDADGTLFAVFADATSGTESHRFRFLDLPAPAADGAVEVDLNRAYLPPCAFSDHYLCPLPPAENRLPAPVRAGEALVR</sequence>
<protein>
    <recommendedName>
        <fullName evidence="3">DUF1684 domain-containing protein</fullName>
    </recommendedName>
</protein>
<accession>A0A0B1ZXL7</accession>
<evidence type="ECO:0008006" key="3">
    <source>
        <dbReference type="Google" id="ProtNLM"/>
    </source>
</evidence>
<dbReference type="Proteomes" id="UP000031030">
    <property type="component" value="Unassembled WGS sequence"/>
</dbReference>
<comment type="caution">
    <text evidence="1">The sequence shown here is derived from an EMBL/GenBank/DDBJ whole genome shotgun (WGS) entry which is preliminary data.</text>
</comment>
<dbReference type="Pfam" id="PF07920">
    <property type="entry name" value="DUF1684"/>
    <property type="match status" value="1"/>
</dbReference>
<dbReference type="RefSeq" id="WP_039403131.1">
    <property type="nucleotide sequence ID" value="NZ_JTDK01000022.1"/>
</dbReference>
<organism evidence="1 2">
    <name type="scientific">Microbacterium mangrovi</name>
    <dbReference type="NCBI Taxonomy" id="1348253"/>
    <lineage>
        <taxon>Bacteria</taxon>
        <taxon>Bacillati</taxon>
        <taxon>Actinomycetota</taxon>
        <taxon>Actinomycetes</taxon>
        <taxon>Micrococcales</taxon>
        <taxon>Microbacteriaceae</taxon>
        <taxon>Microbacterium</taxon>
    </lineage>
</organism>
<dbReference type="OrthoDB" id="5493262at2"/>
<gene>
    <name evidence="1" type="ORF">LK09_19140</name>
</gene>
<dbReference type="PANTHER" id="PTHR41913">
    <property type="entry name" value="DUF1684 DOMAIN-CONTAINING PROTEIN"/>
    <property type="match status" value="1"/>
</dbReference>
<reference evidence="1 2" key="1">
    <citation type="submission" date="2014-11" db="EMBL/GenBank/DDBJ databases">
        <title>Genome sequence of Microbacterium mangrovi MUSC 115(T).</title>
        <authorList>
            <person name="Lee L.-H."/>
        </authorList>
    </citation>
    <scope>NUCLEOTIDE SEQUENCE [LARGE SCALE GENOMIC DNA]</scope>
    <source>
        <strain evidence="1 2">MUSC 115</strain>
    </source>
</reference>